<feature type="transmembrane region" description="Helical" evidence="2">
    <location>
        <begin position="70"/>
        <end position="90"/>
    </location>
</feature>
<dbReference type="PANTHER" id="PTHR43317:SF1">
    <property type="entry name" value="THERMOSPERMINE SYNTHASE ACAULIS5"/>
    <property type="match status" value="1"/>
</dbReference>
<evidence type="ECO:0000256" key="1">
    <source>
        <dbReference type="ARBA" id="ARBA00023115"/>
    </source>
</evidence>
<organism evidence="3 4">
    <name type="scientific">Kribbella amoyensis</name>
    <dbReference type="NCBI Taxonomy" id="996641"/>
    <lineage>
        <taxon>Bacteria</taxon>
        <taxon>Bacillati</taxon>
        <taxon>Actinomycetota</taxon>
        <taxon>Actinomycetes</taxon>
        <taxon>Propionibacteriales</taxon>
        <taxon>Kribbellaceae</taxon>
        <taxon>Kribbella</taxon>
    </lineage>
</organism>
<keyword evidence="2" id="KW-0812">Transmembrane</keyword>
<protein>
    <recommendedName>
        <fullName evidence="5">Spermidine synthase</fullName>
    </recommendedName>
</protein>
<dbReference type="SUPFAM" id="SSF53335">
    <property type="entry name" value="S-adenosyl-L-methionine-dependent methyltransferases"/>
    <property type="match status" value="1"/>
</dbReference>
<dbReference type="Gene3D" id="3.40.50.150">
    <property type="entry name" value="Vaccinia Virus protein VP39"/>
    <property type="match status" value="1"/>
</dbReference>
<dbReference type="AlphaFoldDB" id="A0A561B2H7"/>
<comment type="caution">
    <text evidence="3">The sequence shown here is derived from an EMBL/GenBank/DDBJ whole genome shotgun (WGS) entry which is preliminary data.</text>
</comment>
<dbReference type="InterPro" id="IPR029063">
    <property type="entry name" value="SAM-dependent_MTases_sf"/>
</dbReference>
<keyword evidence="4" id="KW-1185">Reference proteome</keyword>
<feature type="transmembrane region" description="Helical" evidence="2">
    <location>
        <begin position="102"/>
        <end position="120"/>
    </location>
</feature>
<keyword evidence="2" id="KW-1133">Transmembrane helix</keyword>
<dbReference type="CDD" id="cd02440">
    <property type="entry name" value="AdoMet_MTases"/>
    <property type="match status" value="1"/>
</dbReference>
<proteinExistence type="predicted"/>
<gene>
    <name evidence="3" type="ORF">FB561_6948</name>
</gene>
<evidence type="ECO:0000313" key="4">
    <source>
        <dbReference type="Proteomes" id="UP000318380"/>
    </source>
</evidence>
<keyword evidence="2" id="KW-0472">Membrane</keyword>
<evidence type="ECO:0000313" key="3">
    <source>
        <dbReference type="EMBL" id="TWD73063.1"/>
    </source>
</evidence>
<feature type="transmembrane region" description="Helical" evidence="2">
    <location>
        <begin position="132"/>
        <end position="151"/>
    </location>
</feature>
<keyword evidence="1" id="KW-0620">Polyamine biosynthesis</keyword>
<dbReference type="Proteomes" id="UP000318380">
    <property type="component" value="Unassembled WGS sequence"/>
</dbReference>
<evidence type="ECO:0008006" key="5">
    <source>
        <dbReference type="Google" id="ProtNLM"/>
    </source>
</evidence>
<accession>A0A561B2H7</accession>
<feature type="transmembrane region" description="Helical" evidence="2">
    <location>
        <begin position="34"/>
        <end position="58"/>
    </location>
</feature>
<feature type="transmembrane region" description="Helical" evidence="2">
    <location>
        <begin position="172"/>
        <end position="193"/>
    </location>
</feature>
<dbReference type="GO" id="GO:0006596">
    <property type="term" value="P:polyamine biosynthetic process"/>
    <property type="evidence" value="ECO:0007669"/>
    <property type="project" value="UniProtKB-KW"/>
</dbReference>
<name>A0A561B2H7_9ACTN</name>
<sequence length="515" mass="54127">MPCAVGEFVLVGVVDRVARVSETEVAVRGIGDKLAIALALGSSAAVLVLELVSLRLVAPYLGLTLETNTAIIGVALTAIALGAALGGRFADTVSPIKTLGPLILVGGALVMLVLPIVRWTGEAVRGGSANTVFLAVAVALFVPAALLSAVTPMVTKLRLSTLAKTGTVVGRLSAWATAGAIAGTVLTGFVFIAQVPTSIIVLCLGGVLVVSGAVLTIVLRGMKAATRPLVLALIGTGLTLLAPRPCEVETAYHCARVVEDPNRASGRILYLDQLRHSYVDLADPTYLEFDYIKDFAAAIDSKWAAREPVDALHVGGGGLTMPRWLSATHPGSRSKVYEIDPGVIEVDKLELGAQPGPELDLQIGDGRLGVRSEPADSWDLIVMDAFGGVAVPWHLTTREIVADVRRVLRPDGIYAVNVIDFGPQDFLKAELRTVMAEFPHVGLVSKPVNLTGQHGGNFVLVASDQPLPADLLESNLGGRSELIVDPVRLREYVGDAPLLVDDYAPVDQLLTPFPS</sequence>
<dbReference type="PANTHER" id="PTHR43317">
    <property type="entry name" value="THERMOSPERMINE SYNTHASE ACAULIS5"/>
    <property type="match status" value="1"/>
</dbReference>
<dbReference type="EMBL" id="VIVK01000003">
    <property type="protein sequence ID" value="TWD73063.1"/>
    <property type="molecule type" value="Genomic_DNA"/>
</dbReference>
<reference evidence="3 4" key="1">
    <citation type="submission" date="2019-06" db="EMBL/GenBank/DDBJ databases">
        <title>Sequencing the genomes of 1000 actinobacteria strains.</title>
        <authorList>
            <person name="Klenk H.-P."/>
        </authorList>
    </citation>
    <scope>NUCLEOTIDE SEQUENCE [LARGE SCALE GENOMIC DNA]</scope>
    <source>
        <strain evidence="3 4">DSM 24683</strain>
    </source>
</reference>
<feature type="transmembrane region" description="Helical" evidence="2">
    <location>
        <begin position="199"/>
        <end position="219"/>
    </location>
</feature>
<evidence type="ECO:0000256" key="2">
    <source>
        <dbReference type="SAM" id="Phobius"/>
    </source>
</evidence>
<dbReference type="NCBIfam" id="NF037959">
    <property type="entry name" value="MFS_SpdSyn"/>
    <property type="match status" value="1"/>
</dbReference>